<dbReference type="SFLD" id="SFLDG01123">
    <property type="entry name" value="methyltransferase_(Class_B)"/>
    <property type="match status" value="1"/>
</dbReference>
<comment type="cofactor">
    <cofactor evidence="1">
        <name>[4Fe-4S] cluster</name>
        <dbReference type="ChEBI" id="CHEBI:49883"/>
    </cofactor>
</comment>
<keyword evidence="4" id="KW-0408">Iron</keyword>
<evidence type="ECO:0000256" key="3">
    <source>
        <dbReference type="ARBA" id="ARBA00022723"/>
    </source>
</evidence>
<reference evidence="8 9" key="1">
    <citation type="submission" date="2021-05" db="EMBL/GenBank/DDBJ databases">
        <title>The draft genome of Geobacter chapellei DSM 13688.</title>
        <authorList>
            <person name="Xu Z."/>
            <person name="Masuda Y."/>
            <person name="Itoh H."/>
            <person name="Senoo K."/>
        </authorList>
    </citation>
    <scope>NUCLEOTIDE SEQUENCE [LARGE SCALE GENOMIC DNA]</scope>
    <source>
        <strain evidence="8 9">DSM 13688</strain>
    </source>
</reference>
<dbReference type="PANTHER" id="PTHR43409">
    <property type="entry name" value="ANAEROBIC MAGNESIUM-PROTOPORPHYRIN IX MONOMETHYL ESTER CYCLASE-RELATED"/>
    <property type="match status" value="1"/>
</dbReference>
<dbReference type="InterPro" id="IPR006158">
    <property type="entry name" value="Cobalamin-bd"/>
</dbReference>
<evidence type="ECO:0000256" key="4">
    <source>
        <dbReference type="ARBA" id="ARBA00023004"/>
    </source>
</evidence>
<dbReference type="InterPro" id="IPR058240">
    <property type="entry name" value="rSAM_sf"/>
</dbReference>
<evidence type="ECO:0000256" key="1">
    <source>
        <dbReference type="ARBA" id="ARBA00001966"/>
    </source>
</evidence>
<name>A0ABS5U749_9BACT</name>
<dbReference type="SUPFAM" id="SSF102114">
    <property type="entry name" value="Radical SAM enzymes"/>
    <property type="match status" value="1"/>
</dbReference>
<keyword evidence="2" id="KW-0949">S-adenosyl-L-methionine</keyword>
<dbReference type="SMART" id="SM00729">
    <property type="entry name" value="Elp3"/>
    <property type="match status" value="1"/>
</dbReference>
<dbReference type="Gene3D" id="3.40.50.280">
    <property type="entry name" value="Cobalamin-binding domain"/>
    <property type="match status" value="1"/>
</dbReference>
<dbReference type="InterPro" id="IPR023404">
    <property type="entry name" value="rSAM_horseshoe"/>
</dbReference>
<dbReference type="Proteomes" id="UP000784128">
    <property type="component" value="Unassembled WGS sequence"/>
</dbReference>
<evidence type="ECO:0000256" key="5">
    <source>
        <dbReference type="ARBA" id="ARBA00023014"/>
    </source>
</evidence>
<evidence type="ECO:0000259" key="7">
    <source>
        <dbReference type="PROSITE" id="PS51918"/>
    </source>
</evidence>
<feature type="domain" description="Radical SAM core" evidence="7">
    <location>
        <begin position="196"/>
        <end position="413"/>
    </location>
</feature>
<keyword evidence="5" id="KW-0411">Iron-sulfur</keyword>
<feature type="domain" description="B12-binding" evidence="6">
    <location>
        <begin position="15"/>
        <end position="148"/>
    </location>
</feature>
<dbReference type="PROSITE" id="PS51332">
    <property type="entry name" value="B12_BINDING"/>
    <property type="match status" value="1"/>
</dbReference>
<keyword evidence="9" id="KW-1185">Reference proteome</keyword>
<comment type="caution">
    <text evidence="8">The sequence shown here is derived from an EMBL/GenBank/DDBJ whole genome shotgun (WGS) entry which is preliminary data.</text>
</comment>
<dbReference type="CDD" id="cd01335">
    <property type="entry name" value="Radical_SAM"/>
    <property type="match status" value="1"/>
</dbReference>
<dbReference type="InterPro" id="IPR036724">
    <property type="entry name" value="Cobalamin-bd_sf"/>
</dbReference>
<protein>
    <submittedName>
        <fullName evidence="8">Cobalamin-dependent protein</fullName>
    </submittedName>
</protein>
<dbReference type="CDD" id="cd02068">
    <property type="entry name" value="radical_SAM_B12_BD"/>
    <property type="match status" value="1"/>
</dbReference>
<organism evidence="8 9">
    <name type="scientific">Pelotalea chapellei</name>
    <dbReference type="NCBI Taxonomy" id="44671"/>
    <lineage>
        <taxon>Bacteria</taxon>
        <taxon>Pseudomonadati</taxon>
        <taxon>Thermodesulfobacteriota</taxon>
        <taxon>Desulfuromonadia</taxon>
        <taxon>Geobacterales</taxon>
        <taxon>Geobacteraceae</taxon>
        <taxon>Pelotalea</taxon>
    </lineage>
</organism>
<dbReference type="PANTHER" id="PTHR43409:SF16">
    <property type="entry name" value="SLR0320 PROTEIN"/>
    <property type="match status" value="1"/>
</dbReference>
<dbReference type="Pfam" id="PF02310">
    <property type="entry name" value="B12-binding"/>
    <property type="match status" value="1"/>
</dbReference>
<dbReference type="InterPro" id="IPR034466">
    <property type="entry name" value="Methyltransferase_Class_B"/>
</dbReference>
<evidence type="ECO:0000313" key="8">
    <source>
        <dbReference type="EMBL" id="MBT1071486.1"/>
    </source>
</evidence>
<keyword evidence="3" id="KW-0479">Metal-binding</keyword>
<dbReference type="InterPro" id="IPR051198">
    <property type="entry name" value="BchE-like"/>
</dbReference>
<dbReference type="InterPro" id="IPR006638">
    <property type="entry name" value="Elp3/MiaA/NifB-like_rSAM"/>
</dbReference>
<evidence type="ECO:0000259" key="6">
    <source>
        <dbReference type="PROSITE" id="PS51332"/>
    </source>
</evidence>
<sequence length="472" mass="53712">MKVLFIHPHGSNWLGSQKDISSVFNLMPPLGMMSIAAVLEQNGIEVELIDCYGTIVTPEELVKQILHNPPDVIGFSCTTSSFLQGNHIATLIKERRPEIITVFGGAHACTIGAPLLDSFPDIDYLVIGEGEQTMLELVQSGFRNVEAIAGAACRINGTGTLTAPRDLIRNLDELPFPAYHLLPNFPKRYNLPLFSYPTAPNTSIISSRGCPYSCSYCDRSVFSSGFRFNSPEYIIEHIAMLNRDYGIRHVFFYDDLFTFDRKRVARFCELKEQKALKVTYNCIARLEHVDGELLGLLKRSGCWQVNFGIESGDPEVLKQHRKFFGLDQVGMKLKMVKDAGMRVKGLFMVGLPGEDEAAIRRTIDYALSLPLDEINVTKFTPFPGAPIYKTIREHGEFEEKWELMNCLNFVFIPSGMTKEQLESLYDEFIRRFYHRRHINLGYAKMLWKSPHSFITFLRNLPEILAFALKQKW</sequence>
<dbReference type="SFLD" id="SFLDS00029">
    <property type="entry name" value="Radical_SAM"/>
    <property type="match status" value="1"/>
</dbReference>
<dbReference type="RefSeq" id="WP_214297251.1">
    <property type="nucleotide sequence ID" value="NZ_JAHDYS010000005.1"/>
</dbReference>
<proteinExistence type="predicted"/>
<dbReference type="Gene3D" id="3.80.30.20">
    <property type="entry name" value="tm_1862 like domain"/>
    <property type="match status" value="1"/>
</dbReference>
<dbReference type="EMBL" id="JAHDYS010000005">
    <property type="protein sequence ID" value="MBT1071486.1"/>
    <property type="molecule type" value="Genomic_DNA"/>
</dbReference>
<dbReference type="SFLD" id="SFLDG01082">
    <property type="entry name" value="B12-binding_domain_containing"/>
    <property type="match status" value="1"/>
</dbReference>
<accession>A0ABS5U749</accession>
<evidence type="ECO:0000256" key="2">
    <source>
        <dbReference type="ARBA" id="ARBA00022691"/>
    </source>
</evidence>
<dbReference type="Pfam" id="PF04055">
    <property type="entry name" value="Radical_SAM"/>
    <property type="match status" value="1"/>
</dbReference>
<gene>
    <name evidence="8" type="ORF">KJB30_06815</name>
</gene>
<evidence type="ECO:0000313" key="9">
    <source>
        <dbReference type="Proteomes" id="UP000784128"/>
    </source>
</evidence>
<dbReference type="InterPro" id="IPR007197">
    <property type="entry name" value="rSAM"/>
</dbReference>
<dbReference type="SUPFAM" id="SSF52242">
    <property type="entry name" value="Cobalamin (vitamin B12)-binding domain"/>
    <property type="match status" value="1"/>
</dbReference>
<dbReference type="PROSITE" id="PS51918">
    <property type="entry name" value="RADICAL_SAM"/>
    <property type="match status" value="1"/>
</dbReference>